<dbReference type="EMBL" id="CP003107">
    <property type="protein sequence ID" value="AET62184.1"/>
    <property type="molecule type" value="Genomic_DNA"/>
</dbReference>
<evidence type="ECO:0000313" key="2">
    <source>
        <dbReference type="Proteomes" id="UP000005876"/>
    </source>
</evidence>
<reference evidence="1 2" key="3">
    <citation type="journal article" date="2012" name="J. Bacteriol.">
        <title>Genome Sequence of Paenibacillus terrae HPL-003, a Xylanase-Producing Bacterium Isolated from Soil Found in Forest Residue.</title>
        <authorList>
            <person name="Shin S.H."/>
            <person name="Kim S."/>
            <person name="Kim J.Y."/>
            <person name="Song H.Y."/>
            <person name="Cho S.J."/>
            <person name="Kim D.R."/>
            <person name="Lee K.I."/>
            <person name="Lim H.K."/>
            <person name="Park N.J."/>
            <person name="Hwang I.T."/>
            <person name="Yang K.S."/>
        </authorList>
    </citation>
    <scope>NUCLEOTIDE SEQUENCE [LARGE SCALE GENOMIC DNA]</scope>
    <source>
        <strain evidence="1 2">HPL-003</strain>
    </source>
</reference>
<accession>G7VSH5</accession>
<proteinExistence type="predicted"/>
<reference evidence="2" key="1">
    <citation type="submission" date="2011-11" db="EMBL/GenBank/DDBJ databases">
        <title>Complete sequence of Paenibacillus terrae HPL-003.</title>
        <authorList>
            <person name="Shin S.H."/>
            <person name="Kim S."/>
            <person name="Kim J.Y."/>
        </authorList>
    </citation>
    <scope>NUCLEOTIDE SEQUENCE [LARGE SCALE GENOMIC DNA]</scope>
    <source>
        <strain evidence="2">HPL-003</strain>
    </source>
</reference>
<dbReference type="AlphaFoldDB" id="G7VSH5"/>
<dbReference type="Pfam" id="PF14424">
    <property type="entry name" value="Toxin-deaminase"/>
    <property type="match status" value="1"/>
</dbReference>
<reference key="2">
    <citation type="submission" date="2011-11" db="EMBL/GenBank/DDBJ databases">
        <authorList>
            <person name="Shin S.H."/>
            <person name="Kim S."/>
            <person name="Kim J.Y."/>
        </authorList>
    </citation>
    <scope>NUCLEOTIDE SEQUENCE</scope>
    <source>
        <strain>HPL-003</strain>
    </source>
</reference>
<dbReference type="InterPro" id="IPR032721">
    <property type="entry name" value="Toxin-deaminase"/>
</dbReference>
<dbReference type="eggNOG" id="ENOG502ZVN3">
    <property type="taxonomic scope" value="Bacteria"/>
</dbReference>
<dbReference type="HOGENOM" id="CLU_087272_0_0_9"/>
<evidence type="ECO:0000313" key="1">
    <source>
        <dbReference type="EMBL" id="AET62184.1"/>
    </source>
</evidence>
<gene>
    <name evidence="1" type="ordered locus">HPL003_27360</name>
</gene>
<dbReference type="Proteomes" id="UP000005876">
    <property type="component" value="Chromosome"/>
</dbReference>
<name>G7VSH5_PAETH</name>
<organism evidence="1 2">
    <name type="scientific">Paenibacillus terrae (strain HPL-003)</name>
    <dbReference type="NCBI Taxonomy" id="985665"/>
    <lineage>
        <taxon>Bacteria</taxon>
        <taxon>Bacillati</taxon>
        <taxon>Bacillota</taxon>
        <taxon>Bacilli</taxon>
        <taxon>Bacillales</taxon>
        <taxon>Paenibacillaceae</taxon>
        <taxon>Paenibacillus</taxon>
    </lineage>
</organism>
<dbReference type="KEGG" id="pta:HPL003_27360"/>
<protein>
    <submittedName>
        <fullName evidence="1">Uncharacterized protein</fullName>
    </submittedName>
</protein>
<dbReference type="STRING" id="985665.HPL003_27360"/>
<sequence>MGLGFVTVGVLDSKVGKAIGGFAEKVGSKVTPQWIGKGVDAVGAGFGKAVNKLEQAGSKLGQKFNEQLSKMADGFAPGKLATANGAPVPAVPHVNKMDSGPLPQTDVQKNYNKVMKEMEENAAKKVEGTGQAVINREFRTATQADSELIDQLRSKYTAGKTRNVAAAKGEIGDDIIDLESVSGKFTDKDHFNKGNFKPPQPEEYKYQGPIPEYTNHTEQKIVEYLRNKYKDYPNIKGQFEIISERPYCDNCIDLVDQFQRDFPNITVIRVEVLPKGGK</sequence>
<dbReference type="RefSeq" id="WP_014282864.1">
    <property type="nucleotide sequence ID" value="NC_016641.1"/>
</dbReference>